<evidence type="ECO:0000256" key="5">
    <source>
        <dbReference type="ARBA" id="ARBA00023136"/>
    </source>
</evidence>
<keyword evidence="6" id="KW-1003">Cell membrane</keyword>
<comment type="subcellular location">
    <subcellularLocation>
        <location evidence="6">Cell membrane</location>
        <topology evidence="6">Multi-pass membrane protein</topology>
    </subcellularLocation>
    <subcellularLocation>
        <location evidence="1">Membrane</location>
        <topology evidence="1">Multi-pass membrane protein</topology>
    </subcellularLocation>
</comment>
<dbReference type="NCBIfam" id="NF001923">
    <property type="entry name" value="PRK00701.1"/>
    <property type="match status" value="1"/>
</dbReference>
<feature type="transmembrane region" description="Helical" evidence="6">
    <location>
        <begin position="266"/>
        <end position="286"/>
    </location>
</feature>
<evidence type="ECO:0000256" key="6">
    <source>
        <dbReference type="HAMAP-Rule" id="MF_00221"/>
    </source>
</evidence>
<feature type="transmembrane region" description="Helical" evidence="6">
    <location>
        <begin position="65"/>
        <end position="86"/>
    </location>
</feature>
<dbReference type="PRINTS" id="PR00447">
    <property type="entry name" value="NATRESASSCMP"/>
</dbReference>
<feature type="transmembrane region" description="Helical" evidence="6">
    <location>
        <begin position="386"/>
        <end position="405"/>
    </location>
</feature>
<keyword evidence="3 6" id="KW-0812">Transmembrane</keyword>
<reference evidence="7 8" key="1">
    <citation type="submission" date="2019-04" db="EMBL/GenBank/DDBJ databases">
        <title>Vagococcus sp. nov., isolated from faeces of yaks (Bos grunniens).</title>
        <authorList>
            <person name="Ge Y."/>
        </authorList>
    </citation>
    <scope>NUCLEOTIDE SEQUENCE [LARGE SCALE GENOMIC DNA]</scope>
    <source>
        <strain evidence="7 8">MN-17</strain>
    </source>
</reference>
<dbReference type="GO" id="GO:0015086">
    <property type="term" value="F:cadmium ion transmembrane transporter activity"/>
    <property type="evidence" value="ECO:0007669"/>
    <property type="project" value="TreeGrafter"/>
</dbReference>
<feature type="transmembrane region" description="Helical" evidence="6">
    <location>
        <begin position="425"/>
        <end position="447"/>
    </location>
</feature>
<dbReference type="InterPro" id="IPR001046">
    <property type="entry name" value="NRAMP_fam"/>
</dbReference>
<dbReference type="KEGG" id="vao:FA707_05710"/>
<evidence type="ECO:0000256" key="4">
    <source>
        <dbReference type="ARBA" id="ARBA00022989"/>
    </source>
</evidence>
<evidence type="ECO:0000256" key="3">
    <source>
        <dbReference type="ARBA" id="ARBA00022692"/>
    </source>
</evidence>
<keyword evidence="4 6" id="KW-1133">Transmembrane helix</keyword>
<keyword evidence="6" id="KW-0769">Symport</keyword>
<dbReference type="NCBIfam" id="NF037982">
    <property type="entry name" value="Nramp_1"/>
    <property type="match status" value="1"/>
</dbReference>
<dbReference type="GO" id="GO:0015293">
    <property type="term" value="F:symporter activity"/>
    <property type="evidence" value="ECO:0007669"/>
    <property type="project" value="UniProtKB-UniRule"/>
</dbReference>
<keyword evidence="2 6" id="KW-0813">Transport</keyword>
<protein>
    <recommendedName>
        <fullName evidence="6">Divalent metal cation transporter MntH</fullName>
    </recommendedName>
</protein>
<gene>
    <name evidence="6" type="primary">mntH</name>
    <name evidence="7" type="ORF">FA707_05710</name>
</gene>
<dbReference type="OrthoDB" id="9787548at2"/>
<evidence type="ECO:0000313" key="8">
    <source>
        <dbReference type="Proteomes" id="UP000298615"/>
    </source>
</evidence>
<keyword evidence="8" id="KW-1185">Reference proteome</keyword>
<sequence>MSNNIESIETPQMKSLSEVHATVEVPTDKSFIKNLIAFSGPGALVAVGYMDPGNWITSIGGGAKYGYLLLSIIMLSSLIAMLLQYMSAKLGIVTQMDLAQATQKLTGKKMSFFLWIIAELAIMATDIAEVIGGAIALNLLFGIPLLYGIFLTVFDVFVLLLLMKLGFRKIEAIVVLLIGVILFVFLYEVIIAQPNIPEIFKGFVPKKQVMHPGELTMSLGIIGATVMPHNLYLHSSISQSRKIDSSDQREIAKAVKFATWDSNIQLSAAFFVNCLLLILGGALFFGHGDDLGTFSSLYNALQDTNYAGAVASPLLSTLFAVALLASGQNSTITGTLTGQIVMEGFIHLKIPSWLRRLVTRLISVVPVLICAYLFGDNEEALDNLLIYSQVFLSIALPIAMIPLVYFTSSSKIMGEQFKNKTWVTVLGWVATIVLCLLNFQLIVQTLFH</sequence>
<comment type="similarity">
    <text evidence="6">Belongs to the NRAMP family.</text>
</comment>
<evidence type="ECO:0000256" key="1">
    <source>
        <dbReference type="ARBA" id="ARBA00004141"/>
    </source>
</evidence>
<organism evidence="7 8">
    <name type="scientific">Vagococcus zengguangii</name>
    <dbReference type="NCBI Taxonomy" id="2571750"/>
    <lineage>
        <taxon>Bacteria</taxon>
        <taxon>Bacillati</taxon>
        <taxon>Bacillota</taxon>
        <taxon>Bacilli</taxon>
        <taxon>Lactobacillales</taxon>
        <taxon>Enterococcaceae</taxon>
        <taxon>Vagococcus</taxon>
    </lineage>
</organism>
<dbReference type="GO" id="GO:0034755">
    <property type="term" value="P:iron ion transmembrane transport"/>
    <property type="evidence" value="ECO:0007669"/>
    <property type="project" value="TreeGrafter"/>
</dbReference>
<comment type="function">
    <text evidence="6">H(+)-stimulated, divalent metal cation uptake system.</text>
</comment>
<dbReference type="NCBIfam" id="TIGR01197">
    <property type="entry name" value="nramp"/>
    <property type="match status" value="1"/>
</dbReference>
<keyword evidence="5 6" id="KW-0472">Membrane</keyword>
<feature type="transmembrane region" description="Helical" evidence="6">
    <location>
        <begin position="141"/>
        <end position="162"/>
    </location>
</feature>
<dbReference type="PANTHER" id="PTHR11706">
    <property type="entry name" value="SOLUTE CARRIER PROTEIN FAMILY 11 MEMBER"/>
    <property type="match status" value="1"/>
</dbReference>
<feature type="transmembrane region" description="Helical" evidence="6">
    <location>
        <begin position="357"/>
        <end position="374"/>
    </location>
</feature>
<evidence type="ECO:0000313" key="7">
    <source>
        <dbReference type="EMBL" id="QCI86495.1"/>
    </source>
</evidence>
<dbReference type="GO" id="GO:0005384">
    <property type="term" value="F:manganese ion transmembrane transporter activity"/>
    <property type="evidence" value="ECO:0007669"/>
    <property type="project" value="TreeGrafter"/>
</dbReference>
<feature type="transmembrane region" description="Helical" evidence="6">
    <location>
        <begin position="306"/>
        <end position="325"/>
    </location>
</feature>
<dbReference type="Proteomes" id="UP000298615">
    <property type="component" value="Chromosome"/>
</dbReference>
<accession>A0A4D7CQQ4</accession>
<dbReference type="Pfam" id="PF01566">
    <property type="entry name" value="Nramp"/>
    <property type="match status" value="1"/>
</dbReference>
<dbReference type="HAMAP" id="MF_00221">
    <property type="entry name" value="NRAMP"/>
    <property type="match status" value="1"/>
</dbReference>
<name>A0A4D7CQQ4_9ENTE</name>
<dbReference type="RefSeq" id="WP_136953326.1">
    <property type="nucleotide sequence ID" value="NZ_CP039712.1"/>
</dbReference>
<keyword evidence="6" id="KW-0406">Ion transport</keyword>
<evidence type="ECO:0000256" key="2">
    <source>
        <dbReference type="ARBA" id="ARBA00022448"/>
    </source>
</evidence>
<feature type="transmembrane region" description="Helical" evidence="6">
    <location>
        <begin position="174"/>
        <end position="195"/>
    </location>
</feature>
<dbReference type="PANTHER" id="PTHR11706:SF33">
    <property type="entry name" value="NATURAL RESISTANCE-ASSOCIATED MACROPHAGE PROTEIN 2"/>
    <property type="match status" value="1"/>
</dbReference>
<dbReference type="GO" id="GO:0046872">
    <property type="term" value="F:metal ion binding"/>
    <property type="evidence" value="ECO:0007669"/>
    <property type="project" value="UniProtKB-UniRule"/>
</dbReference>
<dbReference type="GO" id="GO:0005886">
    <property type="term" value="C:plasma membrane"/>
    <property type="evidence" value="ECO:0007669"/>
    <property type="project" value="UniProtKB-SubCell"/>
</dbReference>
<dbReference type="EMBL" id="CP039712">
    <property type="protein sequence ID" value="QCI86495.1"/>
    <property type="molecule type" value="Genomic_DNA"/>
</dbReference>
<dbReference type="AlphaFoldDB" id="A0A4D7CQQ4"/>
<feature type="transmembrane region" description="Helical" evidence="6">
    <location>
        <begin position="112"/>
        <end position="135"/>
    </location>
</feature>
<feature type="transmembrane region" description="Helical" evidence="6">
    <location>
        <begin position="215"/>
        <end position="233"/>
    </location>
</feature>
<proteinExistence type="inferred from homology"/>